<dbReference type="GO" id="GO:0046983">
    <property type="term" value="F:protein dimerization activity"/>
    <property type="evidence" value="ECO:0007669"/>
    <property type="project" value="InterPro"/>
</dbReference>
<dbReference type="Proteomes" id="UP000289886">
    <property type="component" value="Unassembled WGS sequence"/>
</dbReference>
<dbReference type="InterPro" id="IPR011598">
    <property type="entry name" value="bHLH_dom"/>
</dbReference>
<protein>
    <submittedName>
        <fullName evidence="4">Transcriptional regulator Myc-B</fullName>
    </submittedName>
</protein>
<accession>A0A444V829</accession>
<dbReference type="PRINTS" id="PR00044">
    <property type="entry name" value="LEUZIPPRMYC"/>
</dbReference>
<dbReference type="AlphaFoldDB" id="A0A444V829"/>
<name>A0A444V829_ACIRT</name>
<evidence type="ECO:0000259" key="3">
    <source>
        <dbReference type="PROSITE" id="PS50888"/>
    </source>
</evidence>
<sequence>MDFDEDEHTDDSDNDTDCLVSDSDRDSDTIEEDKIILLEIGSMGLRGEGGRVMVLFISFKDDSTDDVHPTDIPLSHVDYQGPSTLFASRVSDRAETVSPPGPREYRIVSMFGNPNPGHIENEARARQKRKTTEEQRQRQKARARQRRKEIRLNFGALQDVIGDLPSIKGKITRVVILKEATECIIRMRNSFL</sequence>
<feature type="compositionally biased region" description="Acidic residues" evidence="2">
    <location>
        <begin position="1"/>
        <end position="16"/>
    </location>
</feature>
<feature type="region of interest" description="Disordered" evidence="2">
    <location>
        <begin position="112"/>
        <end position="147"/>
    </location>
</feature>
<dbReference type="InterPro" id="IPR002418">
    <property type="entry name" value="Tscrpt_reg_Myc"/>
</dbReference>
<reference evidence="4 5" key="1">
    <citation type="submission" date="2019-01" db="EMBL/GenBank/DDBJ databases">
        <title>Draft Genome and Complete Hox-Cluster Characterization of the Sterlet Sturgeon (Acipenser ruthenus).</title>
        <authorList>
            <person name="Wei Q."/>
        </authorList>
    </citation>
    <scope>NUCLEOTIDE SEQUENCE [LARGE SCALE GENOMIC DNA]</scope>
    <source>
        <strain evidence="4">WHYD16114868_AA</strain>
        <tissue evidence="4">Blood</tissue>
    </source>
</reference>
<proteinExistence type="predicted"/>
<dbReference type="InterPro" id="IPR036638">
    <property type="entry name" value="HLH_DNA-bd_sf"/>
</dbReference>
<feature type="domain" description="BHLH" evidence="3">
    <location>
        <begin position="134"/>
        <end position="187"/>
    </location>
</feature>
<comment type="caution">
    <text evidence="4">The sequence shown here is derived from an EMBL/GenBank/DDBJ whole genome shotgun (WGS) entry which is preliminary data.</text>
</comment>
<dbReference type="EMBL" id="SCEB01001571">
    <property type="protein sequence ID" value="RXM96548.1"/>
    <property type="molecule type" value="Genomic_DNA"/>
</dbReference>
<gene>
    <name evidence="4" type="ORF">EOD39_15534</name>
</gene>
<evidence type="ECO:0000256" key="2">
    <source>
        <dbReference type="SAM" id="MobiDB-lite"/>
    </source>
</evidence>
<dbReference type="PROSITE" id="PS50888">
    <property type="entry name" value="BHLH"/>
    <property type="match status" value="1"/>
</dbReference>
<evidence type="ECO:0000256" key="1">
    <source>
        <dbReference type="ARBA" id="ARBA00023125"/>
    </source>
</evidence>
<keyword evidence="1" id="KW-0238">DNA-binding</keyword>
<evidence type="ECO:0000313" key="4">
    <source>
        <dbReference type="EMBL" id="RXM96548.1"/>
    </source>
</evidence>
<keyword evidence="5" id="KW-1185">Reference proteome</keyword>
<dbReference type="Pfam" id="PF00010">
    <property type="entry name" value="HLH"/>
    <property type="match status" value="1"/>
</dbReference>
<feature type="region of interest" description="Disordered" evidence="2">
    <location>
        <begin position="1"/>
        <end position="27"/>
    </location>
</feature>
<dbReference type="Gene3D" id="4.10.280.10">
    <property type="entry name" value="Helix-loop-helix DNA-binding domain"/>
    <property type="match status" value="1"/>
</dbReference>
<organism evidence="4 5">
    <name type="scientific">Acipenser ruthenus</name>
    <name type="common">Sterlet sturgeon</name>
    <dbReference type="NCBI Taxonomy" id="7906"/>
    <lineage>
        <taxon>Eukaryota</taxon>
        <taxon>Metazoa</taxon>
        <taxon>Chordata</taxon>
        <taxon>Craniata</taxon>
        <taxon>Vertebrata</taxon>
        <taxon>Euteleostomi</taxon>
        <taxon>Actinopterygii</taxon>
        <taxon>Chondrostei</taxon>
        <taxon>Acipenseriformes</taxon>
        <taxon>Acipenseridae</taxon>
        <taxon>Acipenser</taxon>
    </lineage>
</organism>
<dbReference type="SUPFAM" id="SSF47459">
    <property type="entry name" value="HLH, helix-loop-helix DNA-binding domain"/>
    <property type="match status" value="1"/>
</dbReference>
<evidence type="ECO:0000313" key="5">
    <source>
        <dbReference type="Proteomes" id="UP000289886"/>
    </source>
</evidence>
<dbReference type="GO" id="GO:0003700">
    <property type="term" value="F:DNA-binding transcription factor activity"/>
    <property type="evidence" value="ECO:0007669"/>
    <property type="project" value="InterPro"/>
</dbReference>
<feature type="compositionally biased region" description="Basic and acidic residues" evidence="2">
    <location>
        <begin position="119"/>
        <end position="137"/>
    </location>
</feature>
<dbReference type="GO" id="GO:0003677">
    <property type="term" value="F:DNA binding"/>
    <property type="evidence" value="ECO:0007669"/>
    <property type="project" value="UniProtKB-KW"/>
</dbReference>
<feature type="compositionally biased region" description="Basic residues" evidence="2">
    <location>
        <begin position="138"/>
        <end position="147"/>
    </location>
</feature>